<accession>A0ABM9AWB8</accession>
<feature type="transmembrane region" description="Helical" evidence="1">
    <location>
        <begin position="48"/>
        <end position="68"/>
    </location>
</feature>
<keyword evidence="3" id="KW-1185">Reference proteome</keyword>
<gene>
    <name evidence="2" type="ORF">EMA8858_04184</name>
</gene>
<evidence type="ECO:0000313" key="2">
    <source>
        <dbReference type="EMBL" id="CAH0998049.1"/>
    </source>
</evidence>
<dbReference type="EMBL" id="CAKLPY010000011">
    <property type="protein sequence ID" value="CAH0998049.1"/>
    <property type="molecule type" value="Genomic_DNA"/>
</dbReference>
<feature type="transmembrane region" description="Helical" evidence="1">
    <location>
        <begin position="7"/>
        <end position="33"/>
    </location>
</feature>
<evidence type="ECO:0000313" key="3">
    <source>
        <dbReference type="Proteomes" id="UP000837932"/>
    </source>
</evidence>
<dbReference type="Proteomes" id="UP000837932">
    <property type="component" value="Unassembled WGS sequence"/>
</dbReference>
<keyword evidence="1" id="KW-0472">Membrane</keyword>
<sequence length="74" mass="7986">MNKFLKIILFSIGTLSLLPLFGMFLFGAAYVFGGTLGNDQSINMNEPISYMLAGGAGIFIVLMGLYELSKTKGK</sequence>
<keyword evidence="1" id="KW-0812">Transmembrane</keyword>
<evidence type="ECO:0000256" key="1">
    <source>
        <dbReference type="SAM" id="Phobius"/>
    </source>
</evidence>
<reference evidence="2" key="1">
    <citation type="submission" date="2021-12" db="EMBL/GenBank/DDBJ databases">
        <authorList>
            <person name="Rodrigo-Torres L."/>
            <person name="Arahal R. D."/>
            <person name="Lucena T."/>
        </authorList>
    </citation>
    <scope>NUCLEOTIDE SEQUENCE</scope>
    <source>
        <strain evidence="2">CECT 8858</strain>
    </source>
</reference>
<organism evidence="2 3">
    <name type="scientific">Emticicia aquatica</name>
    <dbReference type="NCBI Taxonomy" id="1681835"/>
    <lineage>
        <taxon>Bacteria</taxon>
        <taxon>Pseudomonadati</taxon>
        <taxon>Bacteroidota</taxon>
        <taxon>Cytophagia</taxon>
        <taxon>Cytophagales</taxon>
        <taxon>Leadbetterellaceae</taxon>
        <taxon>Emticicia</taxon>
    </lineage>
</organism>
<dbReference type="RefSeq" id="WP_238808856.1">
    <property type="nucleotide sequence ID" value="NZ_CAKLPY010000011.1"/>
</dbReference>
<keyword evidence="1" id="KW-1133">Transmembrane helix</keyword>
<name>A0ABM9AWB8_9BACT</name>
<protein>
    <submittedName>
        <fullName evidence="2">Uncharacterized protein</fullName>
    </submittedName>
</protein>
<comment type="caution">
    <text evidence="2">The sequence shown here is derived from an EMBL/GenBank/DDBJ whole genome shotgun (WGS) entry which is preliminary data.</text>
</comment>
<proteinExistence type="predicted"/>